<proteinExistence type="predicted"/>
<protein>
    <submittedName>
        <fullName evidence="1">Uncharacterized protein</fullName>
    </submittedName>
</protein>
<accession>A0AC60PKK4</accession>
<comment type="caution">
    <text evidence="1">The sequence shown here is derived from an EMBL/GenBank/DDBJ whole genome shotgun (WGS) entry which is preliminary data.</text>
</comment>
<gene>
    <name evidence="1" type="ORF">HPB47_002733</name>
</gene>
<dbReference type="EMBL" id="JABSTQ010010376">
    <property type="protein sequence ID" value="KAG0421368.1"/>
    <property type="molecule type" value="Genomic_DNA"/>
</dbReference>
<evidence type="ECO:0000313" key="1">
    <source>
        <dbReference type="EMBL" id="KAG0421368.1"/>
    </source>
</evidence>
<dbReference type="Proteomes" id="UP000805193">
    <property type="component" value="Unassembled WGS sequence"/>
</dbReference>
<keyword evidence="2" id="KW-1185">Reference proteome</keyword>
<name>A0AC60PKK4_IXOPE</name>
<feature type="non-terminal residue" evidence="1">
    <location>
        <position position="1"/>
    </location>
</feature>
<sequence length="167" mass="18875">EFIEGLPKKGRERAGKLAFCDQRKYRVDRRALVPRRLCSVLAVWLLVDVSGVWGQPRRNQDSPPQQRRLLRPSWRPRISFPLDPTSPTVPVVSSEVIDQAAREAHRVIVKQKALEKANAARGLKASPVPVCPASSRHMSTRVAKDKAIAMDEMAHLFEETTRILSHK</sequence>
<evidence type="ECO:0000313" key="2">
    <source>
        <dbReference type="Proteomes" id="UP000805193"/>
    </source>
</evidence>
<organism evidence="1 2">
    <name type="scientific">Ixodes persulcatus</name>
    <name type="common">Taiga tick</name>
    <dbReference type="NCBI Taxonomy" id="34615"/>
    <lineage>
        <taxon>Eukaryota</taxon>
        <taxon>Metazoa</taxon>
        <taxon>Ecdysozoa</taxon>
        <taxon>Arthropoda</taxon>
        <taxon>Chelicerata</taxon>
        <taxon>Arachnida</taxon>
        <taxon>Acari</taxon>
        <taxon>Parasitiformes</taxon>
        <taxon>Ixodida</taxon>
        <taxon>Ixodoidea</taxon>
        <taxon>Ixodidae</taxon>
        <taxon>Ixodinae</taxon>
        <taxon>Ixodes</taxon>
    </lineage>
</organism>
<reference evidence="1 2" key="1">
    <citation type="journal article" date="2020" name="Cell">
        <title>Large-Scale Comparative Analyses of Tick Genomes Elucidate Their Genetic Diversity and Vector Capacities.</title>
        <authorList>
            <consortium name="Tick Genome and Microbiome Consortium (TIGMIC)"/>
            <person name="Jia N."/>
            <person name="Wang J."/>
            <person name="Shi W."/>
            <person name="Du L."/>
            <person name="Sun Y."/>
            <person name="Zhan W."/>
            <person name="Jiang J.F."/>
            <person name="Wang Q."/>
            <person name="Zhang B."/>
            <person name="Ji P."/>
            <person name="Bell-Sakyi L."/>
            <person name="Cui X.M."/>
            <person name="Yuan T.T."/>
            <person name="Jiang B.G."/>
            <person name="Yang W.F."/>
            <person name="Lam T.T."/>
            <person name="Chang Q.C."/>
            <person name="Ding S.J."/>
            <person name="Wang X.J."/>
            <person name="Zhu J.G."/>
            <person name="Ruan X.D."/>
            <person name="Zhao L."/>
            <person name="Wei J.T."/>
            <person name="Ye R.Z."/>
            <person name="Que T.C."/>
            <person name="Du C.H."/>
            <person name="Zhou Y.H."/>
            <person name="Cheng J.X."/>
            <person name="Dai P.F."/>
            <person name="Guo W.B."/>
            <person name="Han X.H."/>
            <person name="Huang E.J."/>
            <person name="Li L.F."/>
            <person name="Wei W."/>
            <person name="Gao Y.C."/>
            <person name="Liu J.Z."/>
            <person name="Shao H.Z."/>
            <person name="Wang X."/>
            <person name="Wang C.C."/>
            <person name="Yang T.C."/>
            <person name="Huo Q.B."/>
            <person name="Li W."/>
            <person name="Chen H.Y."/>
            <person name="Chen S.E."/>
            <person name="Zhou L.G."/>
            <person name="Ni X.B."/>
            <person name="Tian J.H."/>
            <person name="Sheng Y."/>
            <person name="Liu T."/>
            <person name="Pan Y.S."/>
            <person name="Xia L.Y."/>
            <person name="Li J."/>
            <person name="Zhao F."/>
            <person name="Cao W.C."/>
        </authorList>
    </citation>
    <scope>NUCLEOTIDE SEQUENCE [LARGE SCALE GENOMIC DNA]</scope>
    <source>
        <strain evidence="1">Iper-2018</strain>
    </source>
</reference>